<dbReference type="SUPFAM" id="SSF53681">
    <property type="entry name" value="Aspartate/glutamate racemase"/>
    <property type="match status" value="2"/>
</dbReference>
<dbReference type="NCBIfam" id="TIGR00035">
    <property type="entry name" value="asp_race"/>
    <property type="match status" value="1"/>
</dbReference>
<dbReference type="Pfam" id="PF01177">
    <property type="entry name" value="Asp_Glu_race"/>
    <property type="match status" value="2"/>
</dbReference>
<dbReference type="PANTHER" id="PTHR21198:SF7">
    <property type="entry name" value="ASPARTATE-GLUTAMATE RACEMASE FAMILY"/>
    <property type="match status" value="1"/>
</dbReference>
<dbReference type="InterPro" id="IPR001920">
    <property type="entry name" value="Asp/Glu_race"/>
</dbReference>
<reference evidence="3 4" key="1">
    <citation type="journal article" date="2019" name="Nat. Med.">
        <title>A library of human gut bacterial isolates paired with longitudinal multiomics data enables mechanistic microbiome research.</title>
        <authorList>
            <person name="Poyet M."/>
            <person name="Groussin M."/>
            <person name="Gibbons S.M."/>
            <person name="Avila-Pacheco J."/>
            <person name="Jiang X."/>
            <person name="Kearney S.M."/>
            <person name="Perrotta A.R."/>
            <person name="Berdy B."/>
            <person name="Zhao S."/>
            <person name="Lieberman T.D."/>
            <person name="Swanson P.K."/>
            <person name="Smith M."/>
            <person name="Roesemann S."/>
            <person name="Alexander J.E."/>
            <person name="Rich S.A."/>
            <person name="Livny J."/>
            <person name="Vlamakis H."/>
            <person name="Clish C."/>
            <person name="Bullock K."/>
            <person name="Deik A."/>
            <person name="Scott J."/>
            <person name="Pierce K.A."/>
            <person name="Xavier R.J."/>
            <person name="Alm E.J."/>
        </authorList>
    </citation>
    <scope>NUCLEOTIDE SEQUENCE [LARGE SCALE GENOMIC DNA]</scope>
    <source>
        <strain evidence="3 4">BIOML-A2</strain>
    </source>
</reference>
<gene>
    <name evidence="3" type="ORF">GMD42_03535</name>
</gene>
<name>A0A6I3S359_9BURK</name>
<dbReference type="PANTHER" id="PTHR21198">
    <property type="entry name" value="GLUTAMATE RACEMASE"/>
    <property type="match status" value="1"/>
</dbReference>
<comment type="caution">
    <text evidence="3">The sequence shown here is derived from an EMBL/GenBank/DDBJ whole genome shotgun (WGS) entry which is preliminary data.</text>
</comment>
<dbReference type="Gene3D" id="3.40.50.1860">
    <property type="match status" value="4"/>
</dbReference>
<accession>A0A6I3S359</accession>
<dbReference type="PROSITE" id="PS00924">
    <property type="entry name" value="ASP_GLU_RACEMASE_2"/>
    <property type="match status" value="1"/>
</dbReference>
<dbReference type="GO" id="GO:0047661">
    <property type="term" value="F:amino-acid racemase activity"/>
    <property type="evidence" value="ECO:0007669"/>
    <property type="project" value="InterPro"/>
</dbReference>
<dbReference type="InterPro" id="IPR033134">
    <property type="entry name" value="Asp/Glu_racemase_AS_2"/>
</dbReference>
<dbReference type="AlphaFoldDB" id="A0A6I3S359"/>
<dbReference type="PROSITE" id="PS00923">
    <property type="entry name" value="ASP_GLU_RACEMASE_1"/>
    <property type="match status" value="1"/>
</dbReference>
<dbReference type="RefSeq" id="WP_155165503.1">
    <property type="nucleotide sequence ID" value="NZ_JAXXAX010000050.1"/>
</dbReference>
<comment type="similarity">
    <text evidence="1">Belongs to the aspartate/glutamate racemases family.</text>
</comment>
<proteinExistence type="inferred from homology"/>
<keyword evidence="2 3" id="KW-0413">Isomerase</keyword>
<organism evidence="3 4">
    <name type="scientific">Parasutterella excrementihominis</name>
    <dbReference type="NCBI Taxonomy" id="487175"/>
    <lineage>
        <taxon>Bacteria</taxon>
        <taxon>Pseudomonadati</taxon>
        <taxon>Pseudomonadota</taxon>
        <taxon>Betaproteobacteria</taxon>
        <taxon>Burkholderiales</taxon>
        <taxon>Sutterellaceae</taxon>
        <taxon>Parasutterella</taxon>
    </lineage>
</organism>
<dbReference type="Proteomes" id="UP000462362">
    <property type="component" value="Unassembled WGS sequence"/>
</dbReference>
<evidence type="ECO:0000313" key="4">
    <source>
        <dbReference type="Proteomes" id="UP000462362"/>
    </source>
</evidence>
<dbReference type="InterPro" id="IPR018187">
    <property type="entry name" value="Asp/Glu_racemase_AS_1"/>
</dbReference>
<evidence type="ECO:0000313" key="3">
    <source>
        <dbReference type="EMBL" id="MTU42709.1"/>
    </source>
</evidence>
<evidence type="ECO:0000256" key="1">
    <source>
        <dbReference type="ARBA" id="ARBA00007847"/>
    </source>
</evidence>
<protein>
    <submittedName>
        <fullName evidence="3">Amino acid racemase</fullName>
        <ecNumber evidence="3">5.1.1.-</ecNumber>
    </submittedName>
</protein>
<dbReference type="InterPro" id="IPR015942">
    <property type="entry name" value="Asp/Glu/hydantoin_racemase"/>
</dbReference>
<sequence length="484" mass="53019">MNHKVIGISQSFSPAPFVRALKERLQSTFLPDGSRPRIELVDLDWSSPDADAPKLVQEGDVKIHVLEESYQLIEKGAQVIALCNFRNISFLNEVQTEITTPVTDILQACIEELKKNPVKKLGYLGRPGTDKAKLITETVSREVPVEWVYPSEAMLEVFDELESGSHCAVIPDQKKACELFGKVCSNLLSEGAELVFPTCVMQALFAAALKSEGYNVLDSMSAYVSYLCFTDWEKLPKPFKIGIVGGLGPAATVDLYDKITKATPAKNDQEHIKVAVEQNPQIPDRTKYLLHGGVDPTLSLYAACRKLEKDAVDAIVIACNTAHAYFETIVPHLSVPLINMQQVTLEEIRDRFGPDVVIGLMATDGTIQTGIYGRKAKSMKLAMVVPDKEHQAMVMEAIYGEKGVKAGFTDGHCKEVLLKAAEHLVRDKGAQALILGCTELPLILEETDNIKLGDGHAAIVDPTASLARRVVKVAGEITKIRGVR</sequence>
<dbReference type="EC" id="5.1.1.-" evidence="3"/>
<evidence type="ECO:0000256" key="2">
    <source>
        <dbReference type="ARBA" id="ARBA00023235"/>
    </source>
</evidence>
<dbReference type="InterPro" id="IPR004380">
    <property type="entry name" value="Asp_race"/>
</dbReference>
<dbReference type="EMBL" id="WNCL01000007">
    <property type="protein sequence ID" value="MTU42709.1"/>
    <property type="molecule type" value="Genomic_DNA"/>
</dbReference>